<reference evidence="3" key="1">
    <citation type="submission" date="2018-06" db="EMBL/GenBank/DDBJ databases">
        <title>Description of Blautia argi sp. nov., a new anaerobic isolated from dog feces.</title>
        <authorList>
            <person name="Chang Y.-H."/>
            <person name="Paek J."/>
            <person name="Shin Y."/>
        </authorList>
    </citation>
    <scope>NUCLEOTIDE SEQUENCE [LARGE SCALE GENOMIC DNA]</scope>
    <source>
        <strain evidence="3">KCTC 15426</strain>
    </source>
</reference>
<dbReference type="AlphaFoldDB" id="A0A2Z4UAX9"/>
<dbReference type="OrthoDB" id="816862at2"/>
<proteinExistence type="predicted"/>
<accession>A0A2Z4UAX9</accession>
<feature type="transmembrane region" description="Helical" evidence="1">
    <location>
        <begin position="106"/>
        <end position="128"/>
    </location>
</feature>
<evidence type="ECO:0000313" key="2">
    <source>
        <dbReference type="EMBL" id="AWY98192.1"/>
    </source>
</evidence>
<dbReference type="KEGG" id="blau:DQQ01_08590"/>
<organism evidence="2 3">
    <name type="scientific">Blautia argi</name>
    <dbReference type="NCBI Taxonomy" id="1912897"/>
    <lineage>
        <taxon>Bacteria</taxon>
        <taxon>Bacillati</taxon>
        <taxon>Bacillota</taxon>
        <taxon>Clostridia</taxon>
        <taxon>Lachnospirales</taxon>
        <taxon>Lachnospiraceae</taxon>
        <taxon>Blautia</taxon>
    </lineage>
</organism>
<feature type="transmembrane region" description="Helical" evidence="1">
    <location>
        <begin position="459"/>
        <end position="482"/>
    </location>
</feature>
<feature type="transmembrane region" description="Helical" evidence="1">
    <location>
        <begin position="57"/>
        <end position="79"/>
    </location>
</feature>
<evidence type="ECO:0000256" key="1">
    <source>
        <dbReference type="SAM" id="Phobius"/>
    </source>
</evidence>
<keyword evidence="1" id="KW-1133">Transmembrane helix</keyword>
<feature type="transmembrane region" description="Helical" evidence="1">
    <location>
        <begin position="389"/>
        <end position="413"/>
    </location>
</feature>
<feature type="transmembrane region" description="Helical" evidence="1">
    <location>
        <begin position="324"/>
        <end position="343"/>
    </location>
</feature>
<keyword evidence="1" id="KW-0472">Membrane</keyword>
<feature type="transmembrane region" description="Helical" evidence="1">
    <location>
        <begin position="236"/>
        <end position="258"/>
    </location>
</feature>
<keyword evidence="1" id="KW-0812">Transmembrane</keyword>
<feature type="transmembrane region" description="Helical" evidence="1">
    <location>
        <begin position="20"/>
        <end position="45"/>
    </location>
</feature>
<feature type="transmembrane region" description="Helical" evidence="1">
    <location>
        <begin position="140"/>
        <end position="163"/>
    </location>
</feature>
<dbReference type="RefSeq" id="WP_111919681.1">
    <property type="nucleotide sequence ID" value="NZ_CAUWHR010000016.1"/>
</dbReference>
<feature type="transmembrane region" description="Helical" evidence="1">
    <location>
        <begin position="425"/>
        <end position="447"/>
    </location>
</feature>
<dbReference type="InterPro" id="IPR031584">
    <property type="entry name" value="Put_ABC_export"/>
</dbReference>
<protein>
    <submittedName>
        <fullName evidence="2">Uncharacterized protein</fullName>
    </submittedName>
</protein>
<evidence type="ECO:0000313" key="3">
    <source>
        <dbReference type="Proteomes" id="UP000250003"/>
    </source>
</evidence>
<dbReference type="EMBL" id="CP030280">
    <property type="protein sequence ID" value="AWY98192.1"/>
    <property type="molecule type" value="Genomic_DNA"/>
</dbReference>
<gene>
    <name evidence="2" type="ORF">DQQ01_08590</name>
</gene>
<dbReference type="Pfam" id="PF16962">
    <property type="entry name" value="ABC_export"/>
    <property type="match status" value="1"/>
</dbReference>
<name>A0A2Z4UAX9_9FIRM</name>
<sequence length="520" mass="58556">MNSLMYLTFTKIKGMIRNQFRSITSGLITIFTVLLYGGLVIMVFAGSKSYDPELMGLDANLALMAGIGMTALIMLTVLLNSRKALVYDTDAYYLFAGPYNRKQVNFYIMGQSIVHALLYALLGCFMMAMFSMGNFFSVPYFLLALTALWLVLFFFFLLTDYIYMWSLVDKKYGKWHYAVAGLFFLSVLIVLLLSAARTEYEIKEGLLAFVLGEEFYYVPFFGWAKWALNSFLAQDYLAILPGMGLLLASNLAIVVFFLHFDKNIAEQAVQDAEAVSDYVRKAKANGGASATAVQKVKHVKGEFPEGARAIFFKNLLIMRKTGNFLRKQDIMILVIYFVVSYVAVPEGRFYMFCYMLILWLFSLLNDKELLGDLKNYQIYLIPESPLKKLIYAILPAYIKVAVIISTAIVFAGILNRMSLLSILQYLIMLLGYGMIFIAGTVLSVRILKTRSNVMLESLLRMLIILACAVPATIIGFLCYLFFQDLHVTMLVISAGTLVLNFLVSALVIVACQGMMNGREL</sequence>
<feature type="transmembrane region" description="Helical" evidence="1">
    <location>
        <begin position="488"/>
        <end position="511"/>
    </location>
</feature>
<feature type="transmembrane region" description="Helical" evidence="1">
    <location>
        <begin position="175"/>
        <end position="193"/>
    </location>
</feature>
<keyword evidence="3" id="KW-1185">Reference proteome</keyword>
<dbReference type="Proteomes" id="UP000250003">
    <property type="component" value="Chromosome"/>
</dbReference>